<keyword evidence="1" id="KW-0560">Oxidoreductase</keyword>
<dbReference type="EMBL" id="JAUYVI010000001">
    <property type="protein sequence ID" value="MDQ7246117.1"/>
    <property type="molecule type" value="Genomic_DNA"/>
</dbReference>
<feature type="region of interest" description="Disordered" evidence="2">
    <location>
        <begin position="345"/>
        <end position="369"/>
    </location>
</feature>
<dbReference type="InterPro" id="IPR025337">
    <property type="entry name" value="Questin_oxidase-like"/>
</dbReference>
<dbReference type="Pfam" id="PF14027">
    <property type="entry name" value="Questin_oxidase"/>
    <property type="match status" value="1"/>
</dbReference>
<gene>
    <name evidence="3" type="ORF">Q8A70_00500</name>
</gene>
<evidence type="ECO:0000256" key="2">
    <source>
        <dbReference type="SAM" id="MobiDB-lite"/>
    </source>
</evidence>
<reference evidence="4" key="1">
    <citation type="submission" date="2023-08" db="EMBL/GenBank/DDBJ databases">
        <title>Rhodospirillaceae gen. nov., a novel taxon isolated from the Yangtze River Yuezi River estuary sludge.</title>
        <authorList>
            <person name="Ruan L."/>
        </authorList>
    </citation>
    <scope>NUCLEOTIDE SEQUENCE [LARGE SCALE GENOMIC DNA]</scope>
    <source>
        <strain evidence="4">R-7</strain>
    </source>
</reference>
<evidence type="ECO:0000313" key="4">
    <source>
        <dbReference type="Proteomes" id="UP001230156"/>
    </source>
</evidence>
<dbReference type="PANTHER" id="PTHR35870">
    <property type="entry name" value="PROTEIN, PUTATIVE (AFU_ORTHOLOGUE AFUA_5G03330)-RELATED"/>
    <property type="match status" value="1"/>
</dbReference>
<dbReference type="PANTHER" id="PTHR35870:SF1">
    <property type="entry name" value="PROTEIN, PUTATIVE (AFU_ORTHOLOGUE AFUA_5G03330)-RELATED"/>
    <property type="match status" value="1"/>
</dbReference>
<dbReference type="RefSeq" id="WP_379953488.1">
    <property type="nucleotide sequence ID" value="NZ_JAUYVI010000001.1"/>
</dbReference>
<proteinExistence type="predicted"/>
<evidence type="ECO:0000313" key="3">
    <source>
        <dbReference type="EMBL" id="MDQ7246117.1"/>
    </source>
</evidence>
<evidence type="ECO:0000256" key="1">
    <source>
        <dbReference type="ARBA" id="ARBA00023002"/>
    </source>
</evidence>
<keyword evidence="4" id="KW-1185">Reference proteome</keyword>
<name>A0ABU0YG01_9PROT</name>
<protein>
    <submittedName>
        <fullName evidence="3">Questin oxidase family protein</fullName>
    </submittedName>
</protein>
<dbReference type="Proteomes" id="UP001230156">
    <property type="component" value="Unassembled WGS sequence"/>
</dbReference>
<sequence length="369" mass="40201">MLLKGLLAKTRHYHPSYRGGLCNHCPMTLIALDRMGATPQRVESYAQAYLKAMEPAPSAGEAIDAENWRERLGDETAYADYLGFFRREVGRLNARATLRAYLPGLAPGLAAAAFHPLIRTAYGVIAEDSEEIAVGLAYWASRHLALPEREDLPTELPFVPSDDPLQILKKTRTWPGLDFEPDADALIDREMLKAADPTLFPLLVAALQIDDLTLDRLRQAAALLFLGANDFNSLHAVTGLHAARVLSDFAIDRRGFSREVWRALLALYLSLDRPELPTPAGAAELTAADLPDWNVILPAAVADEDEHVIKLVFSCFSESRAGGGRLYRYLAARKAGLLGAPVAGEEASSETIPAPPQGLPPQPLPAAQR</sequence>
<feature type="compositionally biased region" description="Pro residues" evidence="2">
    <location>
        <begin position="353"/>
        <end position="369"/>
    </location>
</feature>
<organism evidence="3 4">
    <name type="scientific">Dongia sedimenti</name>
    <dbReference type="NCBI Taxonomy" id="3064282"/>
    <lineage>
        <taxon>Bacteria</taxon>
        <taxon>Pseudomonadati</taxon>
        <taxon>Pseudomonadota</taxon>
        <taxon>Alphaproteobacteria</taxon>
        <taxon>Rhodospirillales</taxon>
        <taxon>Dongiaceae</taxon>
        <taxon>Dongia</taxon>
    </lineage>
</organism>
<comment type="caution">
    <text evidence="3">The sequence shown here is derived from an EMBL/GenBank/DDBJ whole genome shotgun (WGS) entry which is preliminary data.</text>
</comment>
<accession>A0ABU0YG01</accession>